<dbReference type="EMBL" id="OD008915">
    <property type="protein sequence ID" value="CAD7415218.1"/>
    <property type="molecule type" value="Genomic_DNA"/>
</dbReference>
<dbReference type="GO" id="GO:0005634">
    <property type="term" value="C:nucleus"/>
    <property type="evidence" value="ECO:0007669"/>
    <property type="project" value="TreeGrafter"/>
</dbReference>
<dbReference type="InterPro" id="IPR026058">
    <property type="entry name" value="LIPIN"/>
</dbReference>
<reference evidence="2" key="1">
    <citation type="submission" date="2020-11" db="EMBL/GenBank/DDBJ databases">
        <authorList>
            <person name="Tran Van P."/>
        </authorList>
    </citation>
    <scope>NUCLEOTIDE SEQUENCE</scope>
</reference>
<protein>
    <recommendedName>
        <fullName evidence="1">Lipin N-terminal domain-containing protein</fullName>
    </recommendedName>
</protein>
<dbReference type="GO" id="GO:0045944">
    <property type="term" value="P:positive regulation of transcription by RNA polymerase II"/>
    <property type="evidence" value="ECO:0007669"/>
    <property type="project" value="TreeGrafter"/>
</dbReference>
<dbReference type="GO" id="GO:0009062">
    <property type="term" value="P:fatty acid catabolic process"/>
    <property type="evidence" value="ECO:0007669"/>
    <property type="project" value="TreeGrafter"/>
</dbReference>
<dbReference type="GO" id="GO:0032869">
    <property type="term" value="P:cellular response to insulin stimulus"/>
    <property type="evidence" value="ECO:0007669"/>
    <property type="project" value="TreeGrafter"/>
</dbReference>
<dbReference type="PANTHER" id="PTHR12181">
    <property type="entry name" value="LIPIN"/>
    <property type="match status" value="1"/>
</dbReference>
<evidence type="ECO:0000259" key="1">
    <source>
        <dbReference type="Pfam" id="PF04571"/>
    </source>
</evidence>
<sequence length="244" mass="27414">MNEGLDVIGAEENVETACVIHTISDSFVSISKHQREDPFCIELFEKSEKGAIDVVVIEQPNGSFTCSPFHVRFGKLGVLRSKEKVVDIEINGEPLDIHMKLGESGEAFFVEEISEEELASGKTVPSYMVCSPIVEGHFLSSYSSDITDLRKPLRDLENDQFVPCTDFDKHYLSQNRENFDKSVTDEISLISDTFDDLVFSDDSGDKIFDSDKPTTSNYKPKVLEHQKPETTLPPKNDFVATVYE</sequence>
<evidence type="ECO:0000313" key="2">
    <source>
        <dbReference type="EMBL" id="CAD7415218.1"/>
    </source>
</evidence>
<accession>A0A7R9DIE4</accession>
<dbReference type="GO" id="GO:0003713">
    <property type="term" value="F:transcription coactivator activity"/>
    <property type="evidence" value="ECO:0007669"/>
    <property type="project" value="TreeGrafter"/>
</dbReference>
<name>A0A7R9DIE4_TIMPO</name>
<dbReference type="AlphaFoldDB" id="A0A7R9DIE4"/>
<dbReference type="InterPro" id="IPR007651">
    <property type="entry name" value="Lipin_N"/>
</dbReference>
<proteinExistence type="predicted"/>
<feature type="domain" description="Lipin N-terminal" evidence="1">
    <location>
        <begin position="49"/>
        <end position="130"/>
    </location>
</feature>
<organism evidence="2">
    <name type="scientific">Timema poppense</name>
    <name type="common">Walking stick</name>
    <dbReference type="NCBI Taxonomy" id="170557"/>
    <lineage>
        <taxon>Eukaryota</taxon>
        <taxon>Metazoa</taxon>
        <taxon>Ecdysozoa</taxon>
        <taxon>Arthropoda</taxon>
        <taxon>Hexapoda</taxon>
        <taxon>Insecta</taxon>
        <taxon>Pterygota</taxon>
        <taxon>Neoptera</taxon>
        <taxon>Polyneoptera</taxon>
        <taxon>Phasmatodea</taxon>
        <taxon>Timematodea</taxon>
        <taxon>Timematoidea</taxon>
        <taxon>Timematidae</taxon>
        <taxon>Timema</taxon>
    </lineage>
</organism>
<dbReference type="GO" id="GO:0008195">
    <property type="term" value="F:phosphatidate phosphatase activity"/>
    <property type="evidence" value="ECO:0007669"/>
    <property type="project" value="TreeGrafter"/>
</dbReference>
<gene>
    <name evidence="2" type="ORF">TPSB3V08_LOCUS10187</name>
</gene>
<dbReference type="GO" id="GO:0019432">
    <property type="term" value="P:triglyceride biosynthetic process"/>
    <property type="evidence" value="ECO:0007669"/>
    <property type="project" value="TreeGrafter"/>
</dbReference>
<dbReference type="Pfam" id="PF04571">
    <property type="entry name" value="Lipin_N"/>
    <property type="match status" value="1"/>
</dbReference>
<dbReference type="PANTHER" id="PTHR12181:SF12">
    <property type="entry name" value="PHOSPHATIDATE PHOSPHATASE"/>
    <property type="match status" value="1"/>
</dbReference>